<accession>X1JR14</accession>
<evidence type="ECO:0000313" key="1">
    <source>
        <dbReference type="EMBL" id="GAH97176.1"/>
    </source>
</evidence>
<proteinExistence type="predicted"/>
<comment type="caution">
    <text evidence="1">The sequence shown here is derived from an EMBL/GenBank/DDBJ whole genome shotgun (WGS) entry which is preliminary data.</text>
</comment>
<reference evidence="1" key="1">
    <citation type="journal article" date="2014" name="Front. Microbiol.">
        <title>High frequency of phylogenetically diverse reductive dehalogenase-homologous genes in deep subseafloor sedimentary metagenomes.</title>
        <authorList>
            <person name="Kawai M."/>
            <person name="Futagami T."/>
            <person name="Toyoda A."/>
            <person name="Takaki Y."/>
            <person name="Nishi S."/>
            <person name="Hori S."/>
            <person name="Arai W."/>
            <person name="Tsubouchi T."/>
            <person name="Morono Y."/>
            <person name="Uchiyama I."/>
            <person name="Ito T."/>
            <person name="Fujiyama A."/>
            <person name="Inagaki F."/>
            <person name="Takami H."/>
        </authorList>
    </citation>
    <scope>NUCLEOTIDE SEQUENCE</scope>
    <source>
        <strain evidence="1">Expedition CK06-06</strain>
    </source>
</reference>
<sequence length="163" mass="18940">MPSNEELYTEQIANLLREKIEDGRAVSKLTSQLYKGAVEGLELDVSFEDWFDKRLKYQFVWLGKDDYTKALVRALWLAPVFAGTDFGGSRQRDMGQVWTDTTRGFLGEIALSKFLIEKFNIDTKLDTSRGDLTQYLPTNIAEIRTPNDNWSYYFPIREKFTFP</sequence>
<organism evidence="1">
    <name type="scientific">marine sediment metagenome</name>
    <dbReference type="NCBI Taxonomy" id="412755"/>
    <lineage>
        <taxon>unclassified sequences</taxon>
        <taxon>metagenomes</taxon>
        <taxon>ecological metagenomes</taxon>
    </lineage>
</organism>
<dbReference type="EMBL" id="BARV01001521">
    <property type="protein sequence ID" value="GAH97176.1"/>
    <property type="molecule type" value="Genomic_DNA"/>
</dbReference>
<name>X1JR14_9ZZZZ</name>
<gene>
    <name evidence="1" type="ORF">S06H3_04357</name>
</gene>
<dbReference type="AlphaFoldDB" id="X1JR14"/>
<protein>
    <submittedName>
        <fullName evidence="1">Uncharacterized protein</fullName>
    </submittedName>
</protein>